<dbReference type="AlphaFoldDB" id="A0A8J6NDX0"/>
<gene>
    <name evidence="1" type="ORF">H8E41_12745</name>
</gene>
<evidence type="ECO:0000313" key="2">
    <source>
        <dbReference type="Proteomes" id="UP000614424"/>
    </source>
</evidence>
<evidence type="ECO:0000313" key="1">
    <source>
        <dbReference type="EMBL" id="MBC8318766.1"/>
    </source>
</evidence>
<comment type="caution">
    <text evidence="1">The sequence shown here is derived from an EMBL/GenBank/DDBJ whole genome shotgun (WGS) entry which is preliminary data.</text>
</comment>
<proteinExistence type="predicted"/>
<reference evidence="1 2" key="1">
    <citation type="submission" date="2020-08" db="EMBL/GenBank/DDBJ databases">
        <title>Bridging the membrane lipid divide: bacteria of the FCB group superphylum have the potential to synthesize archaeal ether lipids.</title>
        <authorList>
            <person name="Villanueva L."/>
            <person name="Von Meijenfeldt F.A.B."/>
            <person name="Westbye A.B."/>
            <person name="Yadav S."/>
            <person name="Hopmans E.C."/>
            <person name="Dutilh B.E."/>
            <person name="Sinninghe Damste J.S."/>
        </authorList>
    </citation>
    <scope>NUCLEOTIDE SEQUENCE [LARGE SCALE GENOMIC DNA]</scope>
    <source>
        <strain evidence="1">NIOZ-UU47</strain>
    </source>
</reference>
<protein>
    <submittedName>
        <fullName evidence="1">Uncharacterized protein</fullName>
    </submittedName>
</protein>
<sequence>MKINDLQNAQIAGNSKNITSKVSGGADFQQILEARQNALAEPAKVGSVDQKGSGAMSVELRLESLQLSEKTMSTLESFGSALKNLDFAGEDLEPYVAALEDETRSLQELKKQLPVQDPLTKLLDRVATVSYIEAAKYRRGDYL</sequence>
<name>A0A8J6NDX0_9BACT</name>
<dbReference type="Proteomes" id="UP000614424">
    <property type="component" value="Unassembled WGS sequence"/>
</dbReference>
<organism evidence="1 2">
    <name type="scientific">Candidatus Desulfobia pelagia</name>
    <dbReference type="NCBI Taxonomy" id="2841692"/>
    <lineage>
        <taxon>Bacteria</taxon>
        <taxon>Pseudomonadati</taxon>
        <taxon>Thermodesulfobacteriota</taxon>
        <taxon>Desulfobulbia</taxon>
        <taxon>Desulfobulbales</taxon>
        <taxon>Desulfobulbaceae</taxon>
        <taxon>Candidatus Desulfobia</taxon>
    </lineage>
</organism>
<dbReference type="EMBL" id="JACNJZ010000186">
    <property type="protein sequence ID" value="MBC8318766.1"/>
    <property type="molecule type" value="Genomic_DNA"/>
</dbReference>
<accession>A0A8J6NDX0</accession>